<dbReference type="Proteomes" id="UP000220836">
    <property type="component" value="Unassembled WGS sequence"/>
</dbReference>
<keyword evidence="3" id="KW-1185">Reference proteome</keyword>
<feature type="domain" description="DUF7742" evidence="1">
    <location>
        <begin position="2"/>
        <end position="88"/>
    </location>
</feature>
<evidence type="ECO:0000313" key="3">
    <source>
        <dbReference type="Proteomes" id="UP000220836"/>
    </source>
</evidence>
<reference evidence="2 3" key="1">
    <citation type="submission" date="2017-05" db="EMBL/GenBank/DDBJ databases">
        <authorList>
            <person name="Song R."/>
            <person name="Chenine A.L."/>
            <person name="Ruprecht R.M."/>
        </authorList>
    </citation>
    <scope>NUCLEOTIDE SEQUENCE [LARGE SCALE GENOMIC DNA]</scope>
    <source>
        <strain evidence="2 3">CECT 8663</strain>
    </source>
</reference>
<dbReference type="AlphaFoldDB" id="A0A238JUE7"/>
<gene>
    <name evidence="2" type="ORF">PEV8663_00225</name>
</gene>
<protein>
    <recommendedName>
        <fullName evidence="1">DUF7742 domain-containing protein</fullName>
    </recommendedName>
</protein>
<dbReference type="InterPro" id="IPR056644">
    <property type="entry name" value="DUF7742"/>
</dbReference>
<dbReference type="OrthoDB" id="7863415at2"/>
<organism evidence="2 3">
    <name type="scientific">Pelagimonas varians</name>
    <dbReference type="NCBI Taxonomy" id="696760"/>
    <lineage>
        <taxon>Bacteria</taxon>
        <taxon>Pseudomonadati</taxon>
        <taxon>Pseudomonadota</taxon>
        <taxon>Alphaproteobacteria</taxon>
        <taxon>Rhodobacterales</taxon>
        <taxon>Roseobacteraceae</taxon>
        <taxon>Pelagimonas</taxon>
    </lineage>
</organism>
<proteinExistence type="predicted"/>
<evidence type="ECO:0000259" key="1">
    <source>
        <dbReference type="Pfam" id="PF24891"/>
    </source>
</evidence>
<dbReference type="Pfam" id="PF24891">
    <property type="entry name" value="DUF7742"/>
    <property type="match status" value="1"/>
</dbReference>
<evidence type="ECO:0000313" key="2">
    <source>
        <dbReference type="EMBL" id="SMX33376.1"/>
    </source>
</evidence>
<sequence length="98" mass="11132">MRPVLPGDISAAARALLPVPPAQRRQLAARLLREAHAADCYRKRFKKAHAMWGNGTLMAAALKRPTGREPRLDDQEYLECQSIVFNALQVRNKWKRTP</sequence>
<name>A0A238JUE7_9RHOB</name>
<accession>A0A238JUE7</accession>
<dbReference type="EMBL" id="FXYH01000001">
    <property type="protein sequence ID" value="SMX33376.1"/>
    <property type="molecule type" value="Genomic_DNA"/>
</dbReference>
<dbReference type="RefSeq" id="WP_097802775.1">
    <property type="nucleotide sequence ID" value="NZ_FXYH01000001.1"/>
</dbReference>